<evidence type="ECO:0000313" key="5">
    <source>
        <dbReference type="Proteomes" id="UP001175226"/>
    </source>
</evidence>
<evidence type="ECO:0000256" key="1">
    <source>
        <dbReference type="SAM" id="MobiDB-lite"/>
    </source>
</evidence>
<keyword evidence="2" id="KW-0812">Transmembrane</keyword>
<name>A0AA39JLM9_9AGAR</name>
<comment type="caution">
    <text evidence="4">The sequence shown here is derived from an EMBL/GenBank/DDBJ whole genome shotgun (WGS) entry which is preliminary data.</text>
</comment>
<protein>
    <recommendedName>
        <fullName evidence="3">DUF6589 domain-containing protein</fullName>
    </recommendedName>
</protein>
<sequence length="898" mass="101465">MASTDSLEYDNDFWQQRLGPASQFSLEKKCHLMFSLLIFLALSLAHLLEFIFSSKVMVVKQRVGKFMAYSSTGTTDDTRFPPAMVFRLWHENYPKSRSWLHDMIIPGCAKEIALEESDKLINDGSLRIKLSDLTMEKIRDLLKPENIAGKYKEAAPFLWGILHTFAASPNRYRRGKKSETTGEEIEFAAGEDFQGAEDLNAMDDPQQDPERPSSGFGALPQGFLRSPEFAIIMAISMLVFVRNRATNILPIMLGLFFKINGTGSRVLTMLSNVGVCVSEDTVERVKKRLSEDAINLAVQLMTSDKLYAVIFDNINIYLRKFQQRVTNHHSMINATNAAVIEIDEEGINKAAAQDLDAKLKLRGNRKHATAEDILPTQADGNHVFSAFEAHIAQLIMRYCPGNENWEKRTEILEEVGKMMPEDHPLQPNKTKAYPLGIVGVLTAIKDRSTLTAAKWASKVRTLLGDWLTSNNFRGARRDHMDDINNMERLAYGQELGTLWHYALQATHMIMRVHFGFSTDPTSLAAHKTLLGRSWDVKKPNYAAAKSLIRHSLIARLLHMAMITAGISTWDELNAWQPAVADIKNTAHDICLRYVSPKCAEDTQTAGDDWLAHSIYFVRDSLLFCEFEDAVAHADAGRVLRVMKFWCLAYRGSRQHNYARECVEVLLTWKYELSDALRATLERAWFYNRWGLPGRFIATDLYMEQLNYWVKRGFIAQGSGVTIQYIIEKGSACVEAFRDVSHRVANFFGDPDRARRSKESSFREDLKRLVDEMVRLKLHNVDEPEQHIVPAMVKTSSKDKQEKSAIIDVQITGAEIWNGGKFTDFLKRTTYDPAVGYPISGSEVQESESHEDSDPFSSDTPFDDLSVNPLIHDSFDDLHGDEGPGLSSLGSGGEYHNGM</sequence>
<evidence type="ECO:0000313" key="4">
    <source>
        <dbReference type="EMBL" id="KAK0444477.1"/>
    </source>
</evidence>
<feature type="region of interest" description="Disordered" evidence="1">
    <location>
        <begin position="198"/>
        <end position="217"/>
    </location>
</feature>
<dbReference type="Proteomes" id="UP001175226">
    <property type="component" value="Unassembled WGS sequence"/>
</dbReference>
<feature type="transmembrane region" description="Helical" evidence="2">
    <location>
        <begin position="32"/>
        <end position="52"/>
    </location>
</feature>
<keyword evidence="2" id="KW-1133">Transmembrane helix</keyword>
<dbReference type="EMBL" id="JAUEPT010000019">
    <property type="protein sequence ID" value="KAK0444477.1"/>
    <property type="molecule type" value="Genomic_DNA"/>
</dbReference>
<feature type="domain" description="DUF6589" evidence="3">
    <location>
        <begin position="365"/>
        <end position="754"/>
    </location>
</feature>
<organism evidence="4 5">
    <name type="scientific">Armillaria borealis</name>
    <dbReference type="NCBI Taxonomy" id="47425"/>
    <lineage>
        <taxon>Eukaryota</taxon>
        <taxon>Fungi</taxon>
        <taxon>Dikarya</taxon>
        <taxon>Basidiomycota</taxon>
        <taxon>Agaricomycotina</taxon>
        <taxon>Agaricomycetes</taxon>
        <taxon>Agaricomycetidae</taxon>
        <taxon>Agaricales</taxon>
        <taxon>Marasmiineae</taxon>
        <taxon>Physalacriaceae</taxon>
        <taxon>Armillaria</taxon>
    </lineage>
</organism>
<keyword evidence="5" id="KW-1185">Reference proteome</keyword>
<dbReference type="AlphaFoldDB" id="A0AA39JLM9"/>
<dbReference type="InterPro" id="IPR046496">
    <property type="entry name" value="DUF6589"/>
</dbReference>
<gene>
    <name evidence="4" type="ORF">EV421DRAFT_1940354</name>
</gene>
<reference evidence="4" key="1">
    <citation type="submission" date="2023-06" db="EMBL/GenBank/DDBJ databases">
        <authorList>
            <consortium name="Lawrence Berkeley National Laboratory"/>
            <person name="Ahrendt S."/>
            <person name="Sahu N."/>
            <person name="Indic B."/>
            <person name="Wong-Bajracharya J."/>
            <person name="Merenyi Z."/>
            <person name="Ke H.-M."/>
            <person name="Monk M."/>
            <person name="Kocsube S."/>
            <person name="Drula E."/>
            <person name="Lipzen A."/>
            <person name="Balint B."/>
            <person name="Henrissat B."/>
            <person name="Andreopoulos B."/>
            <person name="Martin F.M."/>
            <person name="Harder C.B."/>
            <person name="Rigling D."/>
            <person name="Ford K.L."/>
            <person name="Foster G.D."/>
            <person name="Pangilinan J."/>
            <person name="Papanicolaou A."/>
            <person name="Barry K."/>
            <person name="LaButti K."/>
            <person name="Viragh M."/>
            <person name="Koriabine M."/>
            <person name="Yan M."/>
            <person name="Riley R."/>
            <person name="Champramary S."/>
            <person name="Plett K.L."/>
            <person name="Tsai I.J."/>
            <person name="Slot J."/>
            <person name="Sipos G."/>
            <person name="Plett J."/>
            <person name="Nagy L.G."/>
            <person name="Grigoriev I.V."/>
        </authorList>
    </citation>
    <scope>NUCLEOTIDE SEQUENCE</scope>
    <source>
        <strain evidence="4">FPL87.14</strain>
    </source>
</reference>
<accession>A0AA39JLM9</accession>
<feature type="compositionally biased region" description="Low complexity" evidence="1">
    <location>
        <begin position="854"/>
        <end position="865"/>
    </location>
</feature>
<feature type="compositionally biased region" description="Gly residues" evidence="1">
    <location>
        <begin position="889"/>
        <end position="898"/>
    </location>
</feature>
<keyword evidence="2" id="KW-0472">Membrane</keyword>
<evidence type="ECO:0000256" key="2">
    <source>
        <dbReference type="SAM" id="Phobius"/>
    </source>
</evidence>
<feature type="region of interest" description="Disordered" evidence="1">
    <location>
        <begin position="836"/>
        <end position="898"/>
    </location>
</feature>
<dbReference type="Pfam" id="PF20231">
    <property type="entry name" value="DUF6589"/>
    <property type="match status" value="1"/>
</dbReference>
<feature type="compositionally biased region" description="Basic and acidic residues" evidence="1">
    <location>
        <begin position="872"/>
        <end position="881"/>
    </location>
</feature>
<evidence type="ECO:0000259" key="3">
    <source>
        <dbReference type="Pfam" id="PF20231"/>
    </source>
</evidence>
<proteinExistence type="predicted"/>